<comment type="caution">
    <text evidence="1">The sequence shown here is derived from an EMBL/GenBank/DDBJ whole genome shotgun (WGS) entry which is preliminary data.</text>
</comment>
<evidence type="ECO:0000313" key="1">
    <source>
        <dbReference type="EMBL" id="PFH56407.1"/>
    </source>
</evidence>
<reference evidence="1 2" key="2">
    <citation type="journal article" date="2017" name="Sci. Rep.">
        <title>Ant-infecting Ophiocordyceps genomes reveal a high diversity of potential behavioral manipulation genes and a possible major role for enterotoxins.</title>
        <authorList>
            <person name="de Bekker C."/>
            <person name="Ohm R.A."/>
            <person name="Evans H.C."/>
            <person name="Brachmann A."/>
            <person name="Hughes D.P."/>
        </authorList>
    </citation>
    <scope>NUCLEOTIDE SEQUENCE [LARGE SCALE GENOMIC DNA]</scope>
    <source>
        <strain evidence="1 2">SC16a</strain>
    </source>
</reference>
<keyword evidence="2" id="KW-1185">Reference proteome</keyword>
<dbReference type="Proteomes" id="UP000037136">
    <property type="component" value="Unassembled WGS sequence"/>
</dbReference>
<dbReference type="AlphaFoldDB" id="A0A2A9P633"/>
<dbReference type="EMBL" id="LAZP02000587">
    <property type="protein sequence ID" value="PFH56407.1"/>
    <property type="molecule type" value="Genomic_DNA"/>
</dbReference>
<reference evidence="1 2" key="1">
    <citation type="journal article" date="2015" name="BMC Genomics">
        <title>Gene expression during zombie ant biting behavior reflects the complexity underlying fungal parasitic behavioral manipulation.</title>
        <authorList>
            <person name="de Bekker C."/>
            <person name="Ohm R.A."/>
            <person name="Loreto R.G."/>
            <person name="Sebastian A."/>
            <person name="Albert I."/>
            <person name="Merrow M."/>
            <person name="Brachmann A."/>
            <person name="Hughes D.P."/>
        </authorList>
    </citation>
    <scope>NUCLEOTIDE SEQUENCE [LARGE SCALE GENOMIC DNA]</scope>
    <source>
        <strain evidence="1 2">SC16a</strain>
    </source>
</reference>
<gene>
    <name evidence="1" type="ORF">XA68_16547</name>
</gene>
<organism evidence="1 2">
    <name type="scientific">Ophiocordyceps unilateralis</name>
    <name type="common">Zombie-ant fungus</name>
    <name type="synonym">Torrubia unilateralis</name>
    <dbReference type="NCBI Taxonomy" id="268505"/>
    <lineage>
        <taxon>Eukaryota</taxon>
        <taxon>Fungi</taxon>
        <taxon>Dikarya</taxon>
        <taxon>Ascomycota</taxon>
        <taxon>Pezizomycotina</taxon>
        <taxon>Sordariomycetes</taxon>
        <taxon>Hypocreomycetidae</taxon>
        <taxon>Hypocreales</taxon>
        <taxon>Ophiocordycipitaceae</taxon>
        <taxon>Ophiocordyceps</taxon>
    </lineage>
</organism>
<accession>A0A2A9P633</accession>
<protein>
    <submittedName>
        <fullName evidence="1">Uncharacterized protein</fullName>
    </submittedName>
</protein>
<proteinExistence type="predicted"/>
<sequence length="92" mass="10105">MPVDYHIYPPVRSATGLRLARTTSKCTSARNKLYSTGPTRKTRYDDGSWLPIRHCPPSGMVFGASAESEGLTVLGGHEEAIPRRDAAFGQER</sequence>
<name>A0A2A9P633_OPHUN</name>
<evidence type="ECO:0000313" key="2">
    <source>
        <dbReference type="Proteomes" id="UP000037136"/>
    </source>
</evidence>